<feature type="transmembrane region" description="Helical" evidence="1">
    <location>
        <begin position="12"/>
        <end position="34"/>
    </location>
</feature>
<name>A0A834R416_SARSC</name>
<dbReference type="PANTHER" id="PTHR33964">
    <property type="entry name" value="RE45066P-RELATED"/>
    <property type="match status" value="1"/>
</dbReference>
<organism evidence="2">
    <name type="scientific">Sarcoptes scabiei</name>
    <name type="common">Itch mite</name>
    <name type="synonym">Acarus scabiei</name>
    <dbReference type="NCBI Taxonomy" id="52283"/>
    <lineage>
        <taxon>Eukaryota</taxon>
        <taxon>Metazoa</taxon>
        <taxon>Ecdysozoa</taxon>
        <taxon>Arthropoda</taxon>
        <taxon>Chelicerata</taxon>
        <taxon>Arachnida</taxon>
        <taxon>Acari</taxon>
        <taxon>Acariformes</taxon>
        <taxon>Sarcoptiformes</taxon>
        <taxon>Astigmata</taxon>
        <taxon>Psoroptidia</taxon>
        <taxon>Sarcoptoidea</taxon>
        <taxon>Sarcoptidae</taxon>
        <taxon>Sarcoptinae</taxon>
        <taxon>Sarcoptes</taxon>
    </lineage>
</organism>
<keyword evidence="1" id="KW-0472">Membrane</keyword>
<evidence type="ECO:0000313" key="3">
    <source>
        <dbReference type="EnsemblMetazoa" id="KAF7489498.1"/>
    </source>
</evidence>
<gene>
    <name evidence="2" type="ORF">SSS_5046</name>
</gene>
<proteinExistence type="predicted"/>
<dbReference type="AlphaFoldDB" id="A0A834R416"/>
<evidence type="ECO:0000256" key="1">
    <source>
        <dbReference type="SAM" id="Phobius"/>
    </source>
</evidence>
<keyword evidence="1" id="KW-0812">Transmembrane</keyword>
<evidence type="ECO:0000313" key="4">
    <source>
        <dbReference type="Proteomes" id="UP000070412"/>
    </source>
</evidence>
<dbReference type="PANTHER" id="PTHR33964:SF1">
    <property type="entry name" value="RE45066P"/>
    <property type="match status" value="1"/>
</dbReference>
<keyword evidence="4" id="KW-1185">Reference proteome</keyword>
<evidence type="ECO:0000313" key="2">
    <source>
        <dbReference type="EMBL" id="KAF7489498.1"/>
    </source>
</evidence>
<dbReference type="Proteomes" id="UP000070412">
    <property type="component" value="Unassembled WGS sequence"/>
</dbReference>
<dbReference type="OrthoDB" id="6479024at2759"/>
<sequence>MNLKSSLSVSKLWSSISCFVSWLTSLMVISNLVLTQQWSFVTAKQYPKCHLIAFEQCFDKLHQLKDPKNDPSILLTTFDGLDKICKVVKEDFAGCIGDFIKKCGTPLHKELSKTISDAILDHLNAICDSDSKLRNEIVEKSSCIHKRILSNSTYQKECNNPLFTTIAWGEMKAHSKNRQISPIDYVLDAGCCGFRHWEQCTMDKVRKECDQRSAKILQTVISKLFGGIDDFICNAELFSEKSKICLAMPSLEEQSSRINLTYSDRQKLSLFSFVKMFLTRIK</sequence>
<keyword evidence="1" id="KW-1133">Transmembrane helix</keyword>
<dbReference type="EnsemblMetazoa" id="SSS_5046s_mrna">
    <property type="protein sequence ID" value="KAF7489498.1"/>
    <property type="gene ID" value="SSS_5046"/>
</dbReference>
<protein>
    <submittedName>
        <fullName evidence="2 3">Uncharacterized protein</fullName>
    </submittedName>
</protein>
<reference evidence="2" key="2">
    <citation type="submission" date="2020-01" db="EMBL/GenBank/DDBJ databases">
        <authorList>
            <person name="Korhonen P.K.K."/>
            <person name="Guangxu M.G."/>
            <person name="Wang T.W."/>
            <person name="Stroehlein A.J.S."/>
            <person name="Young N.D."/>
            <person name="Ang C.-S.A."/>
            <person name="Fernando D.W.F."/>
            <person name="Lu H.L."/>
            <person name="Taylor S.T."/>
            <person name="Ehtesham M.E.M."/>
            <person name="Najaraj S.H.N."/>
            <person name="Harsha G.H.G."/>
            <person name="Madugundu A.M."/>
            <person name="Renuse S.R."/>
            <person name="Holt D.H."/>
            <person name="Pandey A.P."/>
            <person name="Papenfuss A.P."/>
            <person name="Gasser R.B.G."/>
            <person name="Fischer K.F."/>
        </authorList>
    </citation>
    <scope>NUCLEOTIDE SEQUENCE</scope>
    <source>
        <strain evidence="2">SSS_KF_BRIS2020</strain>
    </source>
</reference>
<reference evidence="3" key="3">
    <citation type="submission" date="2022-06" db="UniProtKB">
        <authorList>
            <consortium name="EnsemblMetazoa"/>
        </authorList>
    </citation>
    <scope>IDENTIFICATION</scope>
</reference>
<accession>A0A834R416</accession>
<dbReference type="EMBL" id="WVUK01000064">
    <property type="protein sequence ID" value="KAF7489498.1"/>
    <property type="molecule type" value="Genomic_DNA"/>
</dbReference>
<reference evidence="4" key="1">
    <citation type="journal article" date="2020" name="PLoS Negl. Trop. Dis.">
        <title>High-quality nuclear genome for Sarcoptes scabiei-A critical resource for a neglected parasite.</title>
        <authorList>
            <person name="Korhonen P.K."/>
            <person name="Gasser R.B."/>
            <person name="Ma G."/>
            <person name="Wang T."/>
            <person name="Stroehlein A.J."/>
            <person name="Young N.D."/>
            <person name="Ang C.S."/>
            <person name="Fernando D.D."/>
            <person name="Lu H.C."/>
            <person name="Taylor S."/>
            <person name="Reynolds S.L."/>
            <person name="Mofiz E."/>
            <person name="Najaraj S.H."/>
            <person name="Gowda H."/>
            <person name="Madugundu A."/>
            <person name="Renuse S."/>
            <person name="Holt D."/>
            <person name="Pandey A."/>
            <person name="Papenfuss A.T."/>
            <person name="Fischer K."/>
        </authorList>
    </citation>
    <scope>NUCLEOTIDE SEQUENCE [LARGE SCALE GENOMIC DNA]</scope>
</reference>